<organism evidence="2 3">
    <name type="scientific">Hypsibius exemplaris</name>
    <name type="common">Freshwater tardigrade</name>
    <dbReference type="NCBI Taxonomy" id="2072580"/>
    <lineage>
        <taxon>Eukaryota</taxon>
        <taxon>Metazoa</taxon>
        <taxon>Ecdysozoa</taxon>
        <taxon>Tardigrada</taxon>
        <taxon>Eutardigrada</taxon>
        <taxon>Parachela</taxon>
        <taxon>Hypsibioidea</taxon>
        <taxon>Hypsibiidae</taxon>
        <taxon>Hypsibius</taxon>
    </lineage>
</organism>
<dbReference type="Proteomes" id="UP000192578">
    <property type="component" value="Unassembled WGS sequence"/>
</dbReference>
<feature type="compositionally biased region" description="Low complexity" evidence="1">
    <location>
        <begin position="69"/>
        <end position="80"/>
    </location>
</feature>
<keyword evidence="3" id="KW-1185">Reference proteome</keyword>
<protein>
    <submittedName>
        <fullName evidence="2">Uncharacterized protein</fullName>
    </submittedName>
</protein>
<feature type="region of interest" description="Disordered" evidence="1">
    <location>
        <begin position="48"/>
        <end position="134"/>
    </location>
</feature>
<dbReference type="AlphaFoldDB" id="A0A1W0X0X8"/>
<feature type="compositionally biased region" description="Polar residues" evidence="1">
    <location>
        <begin position="107"/>
        <end position="120"/>
    </location>
</feature>
<sequence length="274" mass="30785">MNEDLFDIGSDSSINGLLEELMQPNSSGPLGNFTDMFLQHMSVEGDVGPLLSDISAHNPGHGNSHERYQQPQQQQQQQQQQHHHHSHHIHNHHNHHIQHNQHHHSNTLTSPYSNISSPEVSRSESHLDDVMDGQHNHLHGHPAAAAAAVVECQRCRCRRSSSVDASAGPRRPIPRTRDAATDMGGLQYPPVNLRNSVVSAPVIPRTCRELEDNIRRLITQLQVGMPSASHNDRSIAMACITSFANTAHRFLEDHTPRPRIRVPQTPMYMVEFEM</sequence>
<evidence type="ECO:0000313" key="3">
    <source>
        <dbReference type="Proteomes" id="UP000192578"/>
    </source>
</evidence>
<evidence type="ECO:0000256" key="1">
    <source>
        <dbReference type="SAM" id="MobiDB-lite"/>
    </source>
</evidence>
<comment type="caution">
    <text evidence="2">The sequence shown here is derived from an EMBL/GenBank/DDBJ whole genome shotgun (WGS) entry which is preliminary data.</text>
</comment>
<feature type="compositionally biased region" description="Basic residues" evidence="1">
    <location>
        <begin position="81"/>
        <end position="105"/>
    </location>
</feature>
<reference evidence="3" key="1">
    <citation type="submission" date="2017-01" db="EMBL/GenBank/DDBJ databases">
        <title>Comparative genomics of anhydrobiosis in the tardigrade Hypsibius dujardini.</title>
        <authorList>
            <person name="Yoshida Y."/>
            <person name="Koutsovoulos G."/>
            <person name="Laetsch D."/>
            <person name="Stevens L."/>
            <person name="Kumar S."/>
            <person name="Horikawa D."/>
            <person name="Ishino K."/>
            <person name="Komine S."/>
            <person name="Tomita M."/>
            <person name="Blaxter M."/>
            <person name="Arakawa K."/>
        </authorList>
    </citation>
    <scope>NUCLEOTIDE SEQUENCE [LARGE SCALE GENOMIC DNA]</scope>
    <source>
        <strain evidence="3">Z151</strain>
    </source>
</reference>
<feature type="region of interest" description="Disordered" evidence="1">
    <location>
        <begin position="162"/>
        <end position="187"/>
    </location>
</feature>
<accession>A0A1W0X0X8</accession>
<dbReference type="EMBL" id="MTYJ01000025">
    <property type="protein sequence ID" value="OQV21110.1"/>
    <property type="molecule type" value="Genomic_DNA"/>
</dbReference>
<proteinExistence type="predicted"/>
<evidence type="ECO:0000313" key="2">
    <source>
        <dbReference type="EMBL" id="OQV21110.1"/>
    </source>
</evidence>
<feature type="compositionally biased region" description="Basic and acidic residues" evidence="1">
    <location>
        <begin position="121"/>
        <end position="134"/>
    </location>
</feature>
<name>A0A1W0X0X8_HYPEX</name>
<gene>
    <name evidence="2" type="ORF">BV898_04874</name>
</gene>